<feature type="transmembrane region" description="Helical" evidence="5">
    <location>
        <begin position="91"/>
        <end position="109"/>
    </location>
</feature>
<dbReference type="PANTHER" id="PTHR23520:SF5">
    <property type="entry name" value="TRANSPORTER, PUTATIVE (AFU_ORTHOLOGUE AFUA_3G04000)-RELATED"/>
    <property type="match status" value="1"/>
</dbReference>
<reference evidence="7" key="1">
    <citation type="journal article" date="2020" name="mSystems">
        <title>Genome- and Community-Level Interaction Insights into Carbon Utilization and Element Cycling Functions of Hydrothermarchaeota in Hydrothermal Sediment.</title>
        <authorList>
            <person name="Zhou Z."/>
            <person name="Liu Y."/>
            <person name="Xu W."/>
            <person name="Pan J."/>
            <person name="Luo Z.H."/>
            <person name="Li M."/>
        </authorList>
    </citation>
    <scope>NUCLEOTIDE SEQUENCE</scope>
    <source>
        <strain evidence="7">HyVt-388</strain>
    </source>
</reference>
<evidence type="ECO:0000256" key="1">
    <source>
        <dbReference type="ARBA" id="ARBA00004141"/>
    </source>
</evidence>
<gene>
    <name evidence="7" type="ORF">ENI34_04755</name>
</gene>
<feature type="transmembrane region" description="Helical" evidence="5">
    <location>
        <begin position="228"/>
        <end position="252"/>
    </location>
</feature>
<feature type="transmembrane region" description="Helical" evidence="5">
    <location>
        <begin position="155"/>
        <end position="177"/>
    </location>
</feature>
<comment type="subcellular location">
    <subcellularLocation>
        <location evidence="1">Membrane</location>
        <topology evidence="1">Multi-pass membrane protein</topology>
    </subcellularLocation>
</comment>
<feature type="transmembrane region" description="Helical" evidence="5">
    <location>
        <begin position="115"/>
        <end position="134"/>
    </location>
</feature>
<dbReference type="EMBL" id="DRIG01000052">
    <property type="protein sequence ID" value="HEC78437.1"/>
    <property type="molecule type" value="Genomic_DNA"/>
</dbReference>
<dbReference type="GO" id="GO:0022857">
    <property type="term" value="F:transmembrane transporter activity"/>
    <property type="evidence" value="ECO:0007669"/>
    <property type="project" value="InterPro"/>
</dbReference>
<dbReference type="PROSITE" id="PS00217">
    <property type="entry name" value="SUGAR_TRANSPORT_2"/>
    <property type="match status" value="1"/>
</dbReference>
<feature type="transmembrane region" description="Helical" evidence="5">
    <location>
        <begin position="314"/>
        <end position="331"/>
    </location>
</feature>
<evidence type="ECO:0000259" key="6">
    <source>
        <dbReference type="PROSITE" id="PS50850"/>
    </source>
</evidence>
<dbReference type="PANTHER" id="PTHR23520">
    <property type="entry name" value="TRANSPORTER, PUTATIVE (AFU_ORTHOLOGUE AFUA_3G04000)-RELATED"/>
    <property type="match status" value="1"/>
</dbReference>
<dbReference type="InterPro" id="IPR020846">
    <property type="entry name" value="MFS_dom"/>
</dbReference>
<feature type="transmembrane region" description="Helical" evidence="5">
    <location>
        <begin position="264"/>
        <end position="284"/>
    </location>
</feature>
<evidence type="ECO:0000256" key="5">
    <source>
        <dbReference type="SAM" id="Phobius"/>
    </source>
</evidence>
<dbReference type="PROSITE" id="PS50850">
    <property type="entry name" value="MFS"/>
    <property type="match status" value="1"/>
</dbReference>
<sequence length="403" mass="45073">MFFIFPQKISRGFFKYRANLRLFSRNARLFLIGTFFMGMGFSGFMLLFNLYLKTLGFPEGRIGNIISATTLGTVIMAIPASIVIRRVPIKRILLIATPIATFSYLIQITTVHYHLILTGGFAAGLAAVFSRVAAAPFFMRNSTVKERHYLFSMQFALMLVAGIVGNILAGFLPGVIAETGADPYLTYRYTLYIFSGLVLIALVPYFMIKESAVEQPKKFKIHSRRLILKLFLPNLVVGIGAGLSIPFFNLYFKEVFMTPTKLIGVFYSIQQFLMISGLLVAPLLAEKFGKIKTVVFSQLFSIPFFVILGLTHNLVLAVVAFLIRAALMNMAQPLFTNFAMEKVRTDEQPFTNALLVIAWTAGWGVSASIGGYLIEHFSYSVPFLSTSLLYLISTVIIFVFFQK</sequence>
<evidence type="ECO:0000256" key="3">
    <source>
        <dbReference type="ARBA" id="ARBA00022989"/>
    </source>
</evidence>
<evidence type="ECO:0000256" key="2">
    <source>
        <dbReference type="ARBA" id="ARBA00022692"/>
    </source>
</evidence>
<dbReference type="Gene3D" id="1.20.1250.20">
    <property type="entry name" value="MFS general substrate transporter like domains"/>
    <property type="match status" value="2"/>
</dbReference>
<feature type="transmembrane region" description="Helical" evidence="5">
    <location>
        <begin position="64"/>
        <end position="84"/>
    </location>
</feature>
<feature type="transmembrane region" description="Helical" evidence="5">
    <location>
        <begin position="352"/>
        <end position="374"/>
    </location>
</feature>
<proteinExistence type="predicted"/>
<dbReference type="AlphaFoldDB" id="A0A9C9EMF3"/>
<keyword evidence="2 5" id="KW-0812">Transmembrane</keyword>
<dbReference type="Proteomes" id="UP000885826">
    <property type="component" value="Unassembled WGS sequence"/>
</dbReference>
<keyword evidence="4 5" id="KW-0472">Membrane</keyword>
<protein>
    <submittedName>
        <fullName evidence="7">MFS transporter</fullName>
    </submittedName>
</protein>
<dbReference type="InterPro" id="IPR036259">
    <property type="entry name" value="MFS_trans_sf"/>
</dbReference>
<dbReference type="SUPFAM" id="SSF103473">
    <property type="entry name" value="MFS general substrate transporter"/>
    <property type="match status" value="1"/>
</dbReference>
<feature type="transmembrane region" description="Helical" evidence="5">
    <location>
        <begin position="189"/>
        <end position="208"/>
    </location>
</feature>
<dbReference type="Pfam" id="PF07690">
    <property type="entry name" value="MFS_1"/>
    <property type="match status" value="2"/>
</dbReference>
<evidence type="ECO:0000256" key="4">
    <source>
        <dbReference type="ARBA" id="ARBA00023136"/>
    </source>
</evidence>
<feature type="transmembrane region" description="Helical" evidence="5">
    <location>
        <begin position="380"/>
        <end position="401"/>
    </location>
</feature>
<dbReference type="InterPro" id="IPR005829">
    <property type="entry name" value="Sugar_transporter_CS"/>
</dbReference>
<name>A0A9C9EMF3_UNCW3</name>
<dbReference type="InterPro" id="IPR011701">
    <property type="entry name" value="MFS"/>
</dbReference>
<feature type="transmembrane region" description="Helical" evidence="5">
    <location>
        <begin position="29"/>
        <end position="52"/>
    </location>
</feature>
<feature type="domain" description="Major facilitator superfamily (MFS) profile" evidence="6">
    <location>
        <begin position="26"/>
        <end position="403"/>
    </location>
</feature>
<evidence type="ECO:0000313" key="7">
    <source>
        <dbReference type="EMBL" id="HEC78437.1"/>
    </source>
</evidence>
<keyword evidence="3 5" id="KW-1133">Transmembrane helix</keyword>
<organism evidence="7 8">
    <name type="scientific">candidate division WOR-3 bacterium</name>
    <dbReference type="NCBI Taxonomy" id="2052148"/>
    <lineage>
        <taxon>Bacteria</taxon>
        <taxon>Bacteria division WOR-3</taxon>
    </lineage>
</organism>
<feature type="transmembrane region" description="Helical" evidence="5">
    <location>
        <begin position="291"/>
        <end position="308"/>
    </location>
</feature>
<comment type="caution">
    <text evidence="7">The sequence shown here is derived from an EMBL/GenBank/DDBJ whole genome shotgun (WGS) entry which is preliminary data.</text>
</comment>
<evidence type="ECO:0000313" key="8">
    <source>
        <dbReference type="Proteomes" id="UP000885826"/>
    </source>
</evidence>
<dbReference type="GO" id="GO:0016020">
    <property type="term" value="C:membrane"/>
    <property type="evidence" value="ECO:0007669"/>
    <property type="project" value="UniProtKB-SubCell"/>
</dbReference>
<accession>A0A9C9EMF3</accession>